<dbReference type="EMBL" id="MWDB01000068">
    <property type="protein sequence ID" value="OQB39887.1"/>
    <property type="molecule type" value="Genomic_DNA"/>
</dbReference>
<reference evidence="1" key="1">
    <citation type="submission" date="2017-02" db="EMBL/GenBank/DDBJ databases">
        <title>Delving into the versatile metabolic prowess of the omnipresent phylum Bacteroidetes.</title>
        <authorList>
            <person name="Nobu M.K."/>
            <person name="Mei R."/>
            <person name="Narihiro T."/>
            <person name="Kuroda K."/>
            <person name="Liu W.-T."/>
        </authorList>
    </citation>
    <scope>NUCLEOTIDE SEQUENCE</scope>
    <source>
        <strain evidence="1">ADurb.Bin160</strain>
    </source>
</reference>
<organism evidence="1">
    <name type="scientific">candidate division CPR1 bacterium ADurb.Bin160</name>
    <dbReference type="NCBI Taxonomy" id="1852826"/>
    <lineage>
        <taxon>Bacteria</taxon>
        <taxon>candidate division CPR1</taxon>
    </lineage>
</organism>
<dbReference type="Proteomes" id="UP000485621">
    <property type="component" value="Unassembled WGS sequence"/>
</dbReference>
<evidence type="ECO:0000313" key="1">
    <source>
        <dbReference type="EMBL" id="OQB39887.1"/>
    </source>
</evidence>
<proteinExistence type="predicted"/>
<comment type="caution">
    <text evidence="1">The sequence shown here is derived from an EMBL/GenBank/DDBJ whole genome shotgun (WGS) entry which is preliminary data.</text>
</comment>
<sequence>MFVQQSIYATILPSPNGTEFVSTVLKDASKRGYVVCLRLHSSKAQFAAYNRRYVIGNFCIFFELRTSLSFFEKNLWKVK</sequence>
<accession>A0A1V5ZI96</accession>
<protein>
    <submittedName>
        <fullName evidence="1">Uncharacterized protein</fullName>
    </submittedName>
</protein>
<gene>
    <name evidence="1" type="ORF">BWY04_01497</name>
</gene>
<name>A0A1V5ZI96_9BACT</name>
<dbReference type="AlphaFoldDB" id="A0A1V5ZI96"/>